<dbReference type="PANTHER" id="PTHR11920">
    <property type="entry name" value="GUANYLYL CYCLASE"/>
    <property type="match status" value="1"/>
</dbReference>
<evidence type="ECO:0000256" key="6">
    <source>
        <dbReference type="ARBA" id="ARBA00022989"/>
    </source>
</evidence>
<dbReference type="SUPFAM" id="SSF55073">
    <property type="entry name" value="Nucleotide cyclase"/>
    <property type="match status" value="1"/>
</dbReference>
<dbReference type="EMBL" id="GG666472">
    <property type="protein sequence ID" value="EEN67017.1"/>
    <property type="molecule type" value="Genomic_DNA"/>
</dbReference>
<keyword evidence="8 10" id="KW-0456">Lyase</keyword>
<evidence type="ECO:0000256" key="9">
    <source>
        <dbReference type="ARBA" id="ARBA00023293"/>
    </source>
</evidence>
<dbReference type="InParanoid" id="C3XXW3"/>
<evidence type="ECO:0000256" key="5">
    <source>
        <dbReference type="ARBA" id="ARBA00022741"/>
    </source>
</evidence>
<protein>
    <recommendedName>
        <fullName evidence="2 11">Guanylate cyclase</fullName>
        <ecNumber evidence="2 11">4.6.1.2</ecNumber>
    </recommendedName>
</protein>
<evidence type="ECO:0000256" key="1">
    <source>
        <dbReference type="ARBA" id="ARBA00004451"/>
    </source>
</evidence>
<dbReference type="GO" id="GO:0004672">
    <property type="term" value="F:protein kinase activity"/>
    <property type="evidence" value="ECO:0007669"/>
    <property type="project" value="InterPro"/>
</dbReference>
<evidence type="ECO:0000256" key="2">
    <source>
        <dbReference type="ARBA" id="ARBA00012202"/>
    </source>
</evidence>
<dbReference type="InterPro" id="IPR011645">
    <property type="entry name" value="HNOB_dom_associated"/>
</dbReference>
<feature type="domain" description="Guanylate cyclase" evidence="13">
    <location>
        <begin position="359"/>
        <end position="489"/>
    </location>
</feature>
<dbReference type="Pfam" id="PF07701">
    <property type="entry name" value="HNOBA"/>
    <property type="match status" value="1"/>
</dbReference>
<dbReference type="SUPFAM" id="SSF56112">
    <property type="entry name" value="Protein kinase-like (PK-like)"/>
    <property type="match status" value="1"/>
</dbReference>
<dbReference type="CDD" id="cd07302">
    <property type="entry name" value="CHD"/>
    <property type="match status" value="1"/>
</dbReference>
<evidence type="ECO:0000256" key="4">
    <source>
        <dbReference type="ARBA" id="ARBA00022729"/>
    </source>
</evidence>
<evidence type="ECO:0000256" key="8">
    <source>
        <dbReference type="ARBA" id="ARBA00023239"/>
    </source>
</evidence>
<comment type="subcellular location">
    <subcellularLocation>
        <location evidence="1">Photoreceptor outer segment membrane</location>
        <topology evidence="1">Single-pass type I membrane protein</topology>
    </subcellularLocation>
</comment>
<evidence type="ECO:0000259" key="13">
    <source>
        <dbReference type="PROSITE" id="PS50125"/>
    </source>
</evidence>
<dbReference type="InterPro" id="IPR001245">
    <property type="entry name" value="Ser-Thr/Tyr_kinase_cat_dom"/>
</dbReference>
<dbReference type="eggNOG" id="KOG1023">
    <property type="taxonomic scope" value="Eukaryota"/>
</dbReference>
<dbReference type="PANTHER" id="PTHR11920:SF507">
    <property type="entry name" value="GUANYLATE CYCLASE"/>
    <property type="match status" value="1"/>
</dbReference>
<keyword evidence="3" id="KW-0812">Transmembrane</keyword>
<dbReference type="GO" id="GO:0004383">
    <property type="term" value="F:guanylate cyclase activity"/>
    <property type="evidence" value="ECO:0007669"/>
    <property type="project" value="UniProtKB-EC"/>
</dbReference>
<keyword evidence="6" id="KW-1133">Transmembrane helix</keyword>
<keyword evidence="4" id="KW-0732">Signal</keyword>
<name>C3XXW3_BRAFL</name>
<dbReference type="InterPro" id="IPR011009">
    <property type="entry name" value="Kinase-like_dom_sf"/>
</dbReference>
<dbReference type="InterPro" id="IPR018297">
    <property type="entry name" value="A/G_cyclase_CS"/>
</dbReference>
<accession>C3XXW3</accession>
<dbReference type="Gene3D" id="3.30.200.20">
    <property type="entry name" value="Phosphorylase Kinase, domain 1"/>
    <property type="match status" value="1"/>
</dbReference>
<dbReference type="GO" id="GO:0035556">
    <property type="term" value="P:intracellular signal transduction"/>
    <property type="evidence" value="ECO:0007669"/>
    <property type="project" value="InterPro"/>
</dbReference>
<evidence type="ECO:0000259" key="12">
    <source>
        <dbReference type="PROSITE" id="PS50011"/>
    </source>
</evidence>
<dbReference type="InterPro" id="IPR001054">
    <property type="entry name" value="A/G_cyclase"/>
</dbReference>
<dbReference type="Gene3D" id="1.10.510.10">
    <property type="entry name" value="Transferase(Phosphotransferase) domain 1"/>
    <property type="match status" value="1"/>
</dbReference>
<evidence type="ECO:0000256" key="11">
    <source>
        <dbReference type="RuleBase" id="RU003431"/>
    </source>
</evidence>
<evidence type="ECO:0000313" key="14">
    <source>
        <dbReference type="EMBL" id="EEN67017.1"/>
    </source>
</evidence>
<proteinExistence type="inferred from homology"/>
<sequence length="539" mass="61071">MLYAHSDGRTVAIKKVQKQCFQLTKTIRREVQQVRGLDHPNLCKFIGGSIEVPSVAIITEYCPKGSLNDVLLNDDIPLNWGFRFSFATDIARAMSYLHDRKIFHGRLKSSNCIIDDRWVVKISDYGLQIFRKEDVVTYEDTYRQQLARVYFPPEVHHCPDLRYTGPTDVYRYRCMVSHFANCTDDKEMLYVGVRNTLNPCLHELLLFRHLTFLCCFLSFALIQRCWGEQPIQRPTFEQIKKILHRINPEKINPVDQMMNLMEKYSKHLEVLVAERTADLLHEKQKTDRLLYSMLPKSVADDLRQGKPAQATGFAACTIFFSPPAGGITLRPSGDPACGRVGTLGDTEYTVLYSIFKPPSVFHSDIVGFTTLSSTSTPIQVVGLLNKLYTTFDEIVDNYDVYKVETIGDAYMVVSGVPRENGDRHASEIASMALDLVGACETFRIPHRGDERIRIRAGMHSGPVVAGVVGMKMPRYCLFGDTVNTASRMESTGEALKIQCSDTCSSILRQLGGYRMQLRGTLPIKVGVKFHSTFVERVQY</sequence>
<evidence type="ECO:0000256" key="3">
    <source>
        <dbReference type="ARBA" id="ARBA00022692"/>
    </source>
</evidence>
<dbReference type="PROSITE" id="PS50011">
    <property type="entry name" value="PROTEIN_KINASE_DOM"/>
    <property type="match status" value="1"/>
</dbReference>
<dbReference type="InterPro" id="IPR000719">
    <property type="entry name" value="Prot_kinase_dom"/>
</dbReference>
<dbReference type="GO" id="GO:0005524">
    <property type="term" value="F:ATP binding"/>
    <property type="evidence" value="ECO:0007669"/>
    <property type="project" value="InterPro"/>
</dbReference>
<dbReference type="PROSITE" id="PS00452">
    <property type="entry name" value="GUANYLATE_CYCLASE_1"/>
    <property type="match status" value="1"/>
</dbReference>
<dbReference type="FunFam" id="3.30.70.1230:FF:000015">
    <property type="entry name" value="Guanylate cyclase"/>
    <property type="match status" value="1"/>
</dbReference>
<evidence type="ECO:0000256" key="7">
    <source>
        <dbReference type="ARBA" id="ARBA00023136"/>
    </source>
</evidence>
<comment type="catalytic activity">
    <reaction evidence="11">
        <text>GTP = 3',5'-cyclic GMP + diphosphate</text>
        <dbReference type="Rhea" id="RHEA:13665"/>
        <dbReference type="ChEBI" id="CHEBI:33019"/>
        <dbReference type="ChEBI" id="CHEBI:37565"/>
        <dbReference type="ChEBI" id="CHEBI:57746"/>
        <dbReference type="EC" id="4.6.1.2"/>
    </reaction>
</comment>
<dbReference type="Pfam" id="PF07714">
    <property type="entry name" value="PK_Tyr_Ser-Thr"/>
    <property type="match status" value="1"/>
</dbReference>
<dbReference type="Pfam" id="PF00211">
    <property type="entry name" value="Guanylate_cyc"/>
    <property type="match status" value="1"/>
</dbReference>
<dbReference type="Gene3D" id="3.30.70.1230">
    <property type="entry name" value="Nucleotide cyclase"/>
    <property type="match status" value="1"/>
</dbReference>
<dbReference type="AlphaFoldDB" id="C3XXW3"/>
<feature type="domain" description="Protein kinase" evidence="12">
    <location>
        <begin position="1"/>
        <end position="247"/>
    </location>
</feature>
<organism>
    <name type="scientific">Branchiostoma floridae</name>
    <name type="common">Florida lancelet</name>
    <name type="synonym">Amphioxus</name>
    <dbReference type="NCBI Taxonomy" id="7739"/>
    <lineage>
        <taxon>Eukaryota</taxon>
        <taxon>Metazoa</taxon>
        <taxon>Chordata</taxon>
        <taxon>Cephalochordata</taxon>
        <taxon>Leptocardii</taxon>
        <taxon>Amphioxiformes</taxon>
        <taxon>Branchiostomatidae</taxon>
        <taxon>Branchiostoma</taxon>
    </lineage>
</organism>
<dbReference type="PROSITE" id="PS50125">
    <property type="entry name" value="GUANYLATE_CYCLASE_2"/>
    <property type="match status" value="1"/>
</dbReference>
<dbReference type="InterPro" id="IPR029787">
    <property type="entry name" value="Nucleotide_cyclase"/>
</dbReference>
<keyword evidence="7" id="KW-0472">Membrane</keyword>
<keyword evidence="5" id="KW-0547">Nucleotide-binding</keyword>
<reference evidence="14" key="1">
    <citation type="journal article" date="2008" name="Nature">
        <title>The amphioxus genome and the evolution of the chordate karyotype.</title>
        <authorList>
            <consortium name="US DOE Joint Genome Institute (JGI-PGF)"/>
            <person name="Putnam N.H."/>
            <person name="Butts T."/>
            <person name="Ferrier D.E.K."/>
            <person name="Furlong R.F."/>
            <person name="Hellsten U."/>
            <person name="Kawashima T."/>
            <person name="Robinson-Rechavi M."/>
            <person name="Shoguchi E."/>
            <person name="Terry A."/>
            <person name="Yu J.-K."/>
            <person name="Benito-Gutierrez E.L."/>
            <person name="Dubchak I."/>
            <person name="Garcia-Fernandez J."/>
            <person name="Gibson-Brown J.J."/>
            <person name="Grigoriev I.V."/>
            <person name="Horton A.C."/>
            <person name="de Jong P.J."/>
            <person name="Jurka J."/>
            <person name="Kapitonov V.V."/>
            <person name="Kohara Y."/>
            <person name="Kuroki Y."/>
            <person name="Lindquist E."/>
            <person name="Lucas S."/>
            <person name="Osoegawa K."/>
            <person name="Pennacchio L.A."/>
            <person name="Salamov A.A."/>
            <person name="Satou Y."/>
            <person name="Sauka-Spengler T."/>
            <person name="Schmutz J."/>
            <person name="Shin-I T."/>
            <person name="Toyoda A."/>
            <person name="Bronner-Fraser M."/>
            <person name="Fujiyama A."/>
            <person name="Holland L.Z."/>
            <person name="Holland P.W.H."/>
            <person name="Satoh N."/>
            <person name="Rokhsar D.S."/>
        </authorList>
    </citation>
    <scope>NUCLEOTIDE SEQUENCE [LARGE SCALE GENOMIC DNA]</scope>
    <source>
        <strain evidence="14">S238N-H82</strain>
        <tissue evidence="14">Testes</tissue>
    </source>
</reference>
<dbReference type="SMART" id="SM00044">
    <property type="entry name" value="CYCc"/>
    <property type="match status" value="1"/>
</dbReference>
<evidence type="ECO:0000256" key="10">
    <source>
        <dbReference type="RuleBase" id="RU000405"/>
    </source>
</evidence>
<dbReference type="EC" id="4.6.1.2" evidence="2 11"/>
<gene>
    <name evidence="14" type="ORF">BRAFLDRAFT_233530</name>
</gene>
<keyword evidence="9 11" id="KW-0141">cGMP biosynthesis</keyword>
<comment type="similarity">
    <text evidence="10">Belongs to the adenylyl cyclase class-4/guanylyl cyclase family.</text>
</comment>
<dbReference type="Gene3D" id="6.10.250.780">
    <property type="match status" value="1"/>
</dbReference>
<dbReference type="InterPro" id="IPR050401">
    <property type="entry name" value="Cyclic_nucleotide_synthase"/>
</dbReference>